<dbReference type="PANTHER" id="PTHR12480:SF22">
    <property type="entry name" value="JMJC DOMAIN-CONTAINING PROTEIN"/>
    <property type="match status" value="1"/>
</dbReference>
<dbReference type="Gene3D" id="2.60.120.650">
    <property type="entry name" value="Cupin"/>
    <property type="match status" value="1"/>
</dbReference>
<name>A0A8J2SC40_9STRA</name>
<evidence type="ECO:0000313" key="3">
    <source>
        <dbReference type="Proteomes" id="UP000789595"/>
    </source>
</evidence>
<sequence>MDLPQAVIARWKRREIREGRIAASQDPDTSDLCRSEIEQLRGQRPSIDRDASLALWLEHATRNDADRRDALEEAADLLTRATVIAERRDQYDGLDDLRRWRRRTCYLRDCATAPMPEAAATEEVPRLEKDASAAAVAAFLARGEPVLVEGGADACVAARGAWAPAALAASLGAKSAPLKAADAPSSGESWAGLGTKGQLPLGAFLERPDEGLYLHDWSLPRNAPEALLDELRTPRWLRGDLLRRCGDDVPYAGAWPSLFVGAPGTRSTCHVDSGSLHFAMALVHGGAKKWRVWRREDAAFLYPRFAVSADDVLFDAARAGAAQPRWVVCQKPGDIVFVPSDCPHAVDNDGVTVGIATNFVDGSNVDAVAASLADAGDAASLRLRQRLLALADEGEDVPAKRARV</sequence>
<dbReference type="SUPFAM" id="SSF51197">
    <property type="entry name" value="Clavaminate synthase-like"/>
    <property type="match status" value="1"/>
</dbReference>
<dbReference type="EMBL" id="CAKKNE010000002">
    <property type="protein sequence ID" value="CAH0367656.1"/>
    <property type="molecule type" value="Genomic_DNA"/>
</dbReference>
<feature type="domain" description="JmjC" evidence="1">
    <location>
        <begin position="222"/>
        <end position="376"/>
    </location>
</feature>
<evidence type="ECO:0000259" key="1">
    <source>
        <dbReference type="PROSITE" id="PS51184"/>
    </source>
</evidence>
<proteinExistence type="predicted"/>
<keyword evidence="3" id="KW-1185">Reference proteome</keyword>
<evidence type="ECO:0000313" key="2">
    <source>
        <dbReference type="EMBL" id="CAH0367656.1"/>
    </source>
</evidence>
<dbReference type="GO" id="GO:0033749">
    <property type="term" value="F:histone H4R3 demethylase activity"/>
    <property type="evidence" value="ECO:0007669"/>
    <property type="project" value="TreeGrafter"/>
</dbReference>
<dbReference type="OrthoDB" id="66903at2759"/>
<dbReference type="InterPro" id="IPR003347">
    <property type="entry name" value="JmjC_dom"/>
</dbReference>
<comment type="caution">
    <text evidence="2">The sequence shown here is derived from an EMBL/GenBank/DDBJ whole genome shotgun (WGS) entry which is preliminary data.</text>
</comment>
<dbReference type="InterPro" id="IPR050910">
    <property type="entry name" value="JMJD6_ArgDemeth/LysHydrox"/>
</dbReference>
<dbReference type="PANTHER" id="PTHR12480">
    <property type="entry name" value="ARGININE DEMETHYLASE AND LYSYL-HYDROXYLASE JMJD"/>
    <property type="match status" value="1"/>
</dbReference>
<organism evidence="2 3">
    <name type="scientific">Pelagomonas calceolata</name>
    <dbReference type="NCBI Taxonomy" id="35677"/>
    <lineage>
        <taxon>Eukaryota</taxon>
        <taxon>Sar</taxon>
        <taxon>Stramenopiles</taxon>
        <taxon>Ochrophyta</taxon>
        <taxon>Pelagophyceae</taxon>
        <taxon>Pelagomonadales</taxon>
        <taxon>Pelagomonadaceae</taxon>
        <taxon>Pelagomonas</taxon>
    </lineage>
</organism>
<reference evidence="2" key="1">
    <citation type="submission" date="2021-11" db="EMBL/GenBank/DDBJ databases">
        <authorList>
            <consortium name="Genoscope - CEA"/>
            <person name="William W."/>
        </authorList>
    </citation>
    <scope>NUCLEOTIDE SEQUENCE</scope>
</reference>
<dbReference type="PROSITE" id="PS51184">
    <property type="entry name" value="JMJC"/>
    <property type="match status" value="1"/>
</dbReference>
<accession>A0A8J2SC40</accession>
<dbReference type="GO" id="GO:0005634">
    <property type="term" value="C:nucleus"/>
    <property type="evidence" value="ECO:0007669"/>
    <property type="project" value="TreeGrafter"/>
</dbReference>
<dbReference type="GO" id="GO:0106140">
    <property type="term" value="F:P-TEFb complex binding"/>
    <property type="evidence" value="ECO:0007669"/>
    <property type="project" value="TreeGrafter"/>
</dbReference>
<protein>
    <recommendedName>
        <fullName evidence="1">JmjC domain-containing protein</fullName>
    </recommendedName>
</protein>
<dbReference type="GO" id="GO:0005737">
    <property type="term" value="C:cytoplasm"/>
    <property type="evidence" value="ECO:0007669"/>
    <property type="project" value="TreeGrafter"/>
</dbReference>
<dbReference type="Proteomes" id="UP000789595">
    <property type="component" value="Unassembled WGS sequence"/>
</dbReference>
<gene>
    <name evidence="2" type="ORF">PECAL_2P06890</name>
</gene>
<dbReference type="SMART" id="SM00558">
    <property type="entry name" value="JmjC"/>
    <property type="match status" value="1"/>
</dbReference>
<dbReference type="AlphaFoldDB" id="A0A8J2SC40"/>
<dbReference type="Pfam" id="PF02373">
    <property type="entry name" value="JmjC"/>
    <property type="match status" value="1"/>
</dbReference>